<gene>
    <name evidence="1" type="ORF">DFI_19260</name>
</gene>
<reference evidence="1 2" key="1">
    <citation type="submission" date="2017-05" db="EMBL/GenBank/DDBJ databases">
        <title>The complete genome sequence of Deinococcus ficus isolated from the rhizosphere of the Ficus religiosa L. in Taiwan.</title>
        <authorList>
            <person name="Wu K.-M."/>
            <person name="Liao T.-L."/>
            <person name="Liu Y.-M."/>
            <person name="Young C.-C."/>
            <person name="Tsai S.-F."/>
        </authorList>
    </citation>
    <scope>NUCLEOTIDE SEQUENCE [LARGE SCALE GENOMIC DNA]</scope>
    <source>
        <strain evidence="1 2">CC-FR2-10</strain>
        <plasmid evidence="2">pdfi3</plasmid>
    </source>
</reference>
<dbReference type="KEGG" id="dfc:DFI_19260"/>
<dbReference type="Proteomes" id="UP000259030">
    <property type="component" value="Plasmid pDFI3"/>
</dbReference>
<dbReference type="AlphaFoldDB" id="A0A221T353"/>
<evidence type="ECO:0000313" key="1">
    <source>
        <dbReference type="EMBL" id="ASN83338.1"/>
    </source>
</evidence>
<keyword evidence="1" id="KW-0614">Plasmid</keyword>
<organism evidence="1 2">
    <name type="scientific">Deinococcus ficus</name>
    <dbReference type="NCBI Taxonomy" id="317577"/>
    <lineage>
        <taxon>Bacteria</taxon>
        <taxon>Thermotogati</taxon>
        <taxon>Deinococcota</taxon>
        <taxon>Deinococci</taxon>
        <taxon>Deinococcales</taxon>
        <taxon>Deinococcaceae</taxon>
        <taxon>Deinococcus</taxon>
    </lineage>
</organism>
<accession>A0A221T353</accession>
<keyword evidence="2" id="KW-1185">Reference proteome</keyword>
<name>A0A221T353_9DEIO</name>
<dbReference type="EMBL" id="CP021084">
    <property type="protein sequence ID" value="ASN83338.1"/>
    <property type="molecule type" value="Genomic_DNA"/>
</dbReference>
<evidence type="ECO:0000313" key="2">
    <source>
        <dbReference type="Proteomes" id="UP000259030"/>
    </source>
</evidence>
<proteinExistence type="predicted"/>
<protein>
    <submittedName>
        <fullName evidence="1">Uncharacterized protein</fullName>
    </submittedName>
</protein>
<geneLocation type="plasmid" evidence="2">
    <name>pdfi3</name>
</geneLocation>
<sequence length="179" mass="20302">MAERSVTHSIAVYLHLAFPDLQVDCEYNRNGARPKYVDIPSAHLTPSARKPYREKAMKKRAKRVTTKKAIEQWTTFRTTTYPDILIHERGTNDRNLLVIEVKMAGDGRGEDGASVDVAKLRAFTSPAGKMGARYHYQLGLFIVLEETGETFRYFRHGEEIQEGELRADAEQVPASHARP</sequence>